<organism evidence="1 2">
    <name type="scientific">Prauserella alba</name>
    <dbReference type="NCBI Taxonomy" id="176898"/>
    <lineage>
        <taxon>Bacteria</taxon>
        <taxon>Bacillati</taxon>
        <taxon>Actinomycetota</taxon>
        <taxon>Actinomycetes</taxon>
        <taxon>Pseudonocardiales</taxon>
        <taxon>Pseudonocardiaceae</taxon>
        <taxon>Prauserella</taxon>
    </lineage>
</organism>
<gene>
    <name evidence="1" type="ORF">GCM10009675_17610</name>
</gene>
<comment type="caution">
    <text evidence="1">The sequence shown here is derived from an EMBL/GenBank/DDBJ whole genome shotgun (WGS) entry which is preliminary data.</text>
</comment>
<sequence>MAAPPDGQERNDVDRRYIAVGHLAGSVASTVAGTNNTVNNHFYHPPESDPVAAVAWQVDSRGYREYLQPRFVPPVGFEEARQTLRERRTLFLSGEPGSGRRSAALMLLWAQAPGSDASCRRLSLGKDEGEDPLHPDSIQRNDRLLLDLTEERDPERLSTVEKRLATFAGAVEDLEAALVVLLPPVREQDPRIRELAVTGSTVAIERPNAAVVFSKHLFREFDADLVDRQAAHDVATHLTDVPLRDVAELVRRTVEARNSQPNARFVRWLVEARKGAEDYRDEVTDAVGAAGAEQRALLLTSAILEGGHTDAIHRAQRRLLEELSFPREEIHLLEQQGLEAALGDIGVVVDASRAVRFGKVRYQQAVADHFWMNYPEMRKSLATWVAVCVELDELSDDDRTRMVDRFVPQACRHGMVSELCLVIRRWASRGNRPARKNPLARWAATALDLALRWDGDAGQAAQQVRRQIYEWTNEQQLDAGLAHVLVRVCAKVVADTHPDQALVRLRRLAWHGDDAVKSEAQREVVELTRNPRVHRRFLWWMADWMDQERPSDVTLFLEASTGERVLRGARSRAPIADAQAREQLQRCWARVLAHEPSWWRDRLREWLDEAVNSPHADVAIALLLEASRANVDILARLYVVARDWAGGGDPTDRMGRHGVLELLNAGIARSQGLTESGVTNGKDRNGAST</sequence>
<dbReference type="Proteomes" id="UP001500467">
    <property type="component" value="Unassembled WGS sequence"/>
</dbReference>
<name>A0ABN1V9X0_9PSEU</name>
<accession>A0ABN1V9X0</accession>
<proteinExistence type="predicted"/>
<evidence type="ECO:0000313" key="1">
    <source>
        <dbReference type="EMBL" id="GAA1201429.1"/>
    </source>
</evidence>
<evidence type="ECO:0000313" key="2">
    <source>
        <dbReference type="Proteomes" id="UP001500467"/>
    </source>
</evidence>
<keyword evidence="2" id="KW-1185">Reference proteome</keyword>
<dbReference type="RefSeq" id="WP_253853446.1">
    <property type="nucleotide sequence ID" value="NZ_BAAALM010000006.1"/>
</dbReference>
<dbReference type="EMBL" id="BAAALM010000006">
    <property type="protein sequence ID" value="GAA1201429.1"/>
    <property type="molecule type" value="Genomic_DNA"/>
</dbReference>
<reference evidence="1 2" key="1">
    <citation type="journal article" date="2019" name="Int. J. Syst. Evol. Microbiol.">
        <title>The Global Catalogue of Microorganisms (GCM) 10K type strain sequencing project: providing services to taxonomists for standard genome sequencing and annotation.</title>
        <authorList>
            <consortium name="The Broad Institute Genomics Platform"/>
            <consortium name="The Broad Institute Genome Sequencing Center for Infectious Disease"/>
            <person name="Wu L."/>
            <person name="Ma J."/>
        </authorList>
    </citation>
    <scope>NUCLEOTIDE SEQUENCE [LARGE SCALE GENOMIC DNA]</scope>
    <source>
        <strain evidence="1 2">JCM 13022</strain>
    </source>
</reference>
<protein>
    <submittedName>
        <fullName evidence="1">Uncharacterized protein</fullName>
    </submittedName>
</protein>